<dbReference type="RefSeq" id="WP_006874011.1">
    <property type="nucleotide sequence ID" value="NZ_CABIWA010000008.1"/>
</dbReference>
<dbReference type="AlphaFoldDB" id="A0A174QEW6"/>
<gene>
    <name evidence="2" type="ORF">DXC40_11235</name>
    <name evidence="1" type="ORF">ERS852551_01661</name>
</gene>
<proteinExistence type="predicted"/>
<accession>A0A174QEW6</accession>
<dbReference type="EMBL" id="QVME01000005">
    <property type="protein sequence ID" value="RGE67364.1"/>
    <property type="molecule type" value="Genomic_DNA"/>
</dbReference>
<evidence type="ECO:0000313" key="1">
    <source>
        <dbReference type="EMBL" id="CUP70356.1"/>
    </source>
</evidence>
<evidence type="ECO:0000313" key="2">
    <source>
        <dbReference type="EMBL" id="RGE67364.1"/>
    </source>
</evidence>
<dbReference type="GeneID" id="72462780"/>
<reference evidence="2 4" key="2">
    <citation type="submission" date="2018-08" db="EMBL/GenBank/DDBJ databases">
        <title>A genome reference for cultivated species of the human gut microbiota.</title>
        <authorList>
            <person name="Zou Y."/>
            <person name="Xue W."/>
            <person name="Luo G."/>
        </authorList>
    </citation>
    <scope>NUCLEOTIDE SEQUENCE [LARGE SCALE GENOMIC DNA]</scope>
    <source>
        <strain evidence="2 4">TF05-12AC</strain>
    </source>
</reference>
<dbReference type="Proteomes" id="UP000095765">
    <property type="component" value="Unassembled WGS sequence"/>
</dbReference>
<organism evidence="1 3">
    <name type="scientific">Anaerotruncus colihominis</name>
    <dbReference type="NCBI Taxonomy" id="169435"/>
    <lineage>
        <taxon>Bacteria</taxon>
        <taxon>Bacillati</taxon>
        <taxon>Bacillota</taxon>
        <taxon>Clostridia</taxon>
        <taxon>Eubacteriales</taxon>
        <taxon>Oscillospiraceae</taxon>
        <taxon>Anaerotruncus</taxon>
    </lineage>
</organism>
<sequence>MDYTGSIYRLIDRAEDEMKEYAQRVKQLSADEIYRHSAETAAKESLLSALIHDSYELDDDDLDLILKPKNPVEALYQFLTSDKTDLSSESSISSILSEYNAQCQERDLTLGEEVTMC</sequence>
<evidence type="ECO:0000313" key="4">
    <source>
        <dbReference type="Proteomes" id="UP000260828"/>
    </source>
</evidence>
<dbReference type="EMBL" id="CZBE01000010">
    <property type="protein sequence ID" value="CUP70356.1"/>
    <property type="molecule type" value="Genomic_DNA"/>
</dbReference>
<evidence type="ECO:0000313" key="3">
    <source>
        <dbReference type="Proteomes" id="UP000095765"/>
    </source>
</evidence>
<protein>
    <submittedName>
        <fullName evidence="2">DUF3848 domain-containing protein</fullName>
    </submittedName>
</protein>
<name>A0A174QEW6_9FIRM</name>
<dbReference type="OrthoDB" id="2086429at2"/>
<dbReference type="Proteomes" id="UP000260828">
    <property type="component" value="Unassembled WGS sequence"/>
</dbReference>
<reference evidence="1 3" key="1">
    <citation type="submission" date="2015-09" db="EMBL/GenBank/DDBJ databases">
        <authorList>
            <consortium name="Pathogen Informatics"/>
        </authorList>
    </citation>
    <scope>NUCLEOTIDE SEQUENCE [LARGE SCALE GENOMIC DNA]</scope>
    <source>
        <strain evidence="1 3">2789STDY5834939</strain>
    </source>
</reference>